<sequence length="170" mass="19893">MAYPIFFPYGEPHWQPNWRCESYQGAQGNQSRVNLTMLQYKSALTAVIDDFNPIISAGKLTQQWIVDSYLQVEANSLNFIRTHQQELRTELYKGLANKKSSNPVLFICRISTKHERFNSNFFITNTSVQHGLHHKKQYNVPKSQRHCQARYSQMRNTLLNASFFKTINMD</sequence>
<gene>
    <name evidence="2" type="ORF">AVEN_105181_1</name>
</gene>
<reference evidence="2 3" key="1">
    <citation type="journal article" date="2019" name="Sci. Rep.">
        <title>Orb-weaving spider Araneus ventricosus genome elucidates the spidroin gene catalogue.</title>
        <authorList>
            <person name="Kono N."/>
            <person name="Nakamura H."/>
            <person name="Ohtoshi R."/>
            <person name="Moran D.A.P."/>
            <person name="Shinohara A."/>
            <person name="Yoshida Y."/>
            <person name="Fujiwara M."/>
            <person name="Mori M."/>
            <person name="Tomita M."/>
            <person name="Arakawa K."/>
        </authorList>
    </citation>
    <scope>NUCLEOTIDE SEQUENCE [LARGE SCALE GENOMIC DNA]</scope>
</reference>
<dbReference type="Pfam" id="PF14214">
    <property type="entry name" value="Helitron_like_N"/>
    <property type="match status" value="1"/>
</dbReference>
<dbReference type="EMBL" id="BGPR01094424">
    <property type="protein sequence ID" value="GBM34659.1"/>
    <property type="molecule type" value="Genomic_DNA"/>
</dbReference>
<dbReference type="AlphaFoldDB" id="A0A4Y2F2B7"/>
<evidence type="ECO:0000313" key="3">
    <source>
        <dbReference type="Proteomes" id="UP000499080"/>
    </source>
</evidence>
<feature type="domain" description="Helitron helicase-like" evidence="1">
    <location>
        <begin position="49"/>
        <end position="126"/>
    </location>
</feature>
<comment type="caution">
    <text evidence="2">The sequence shown here is derived from an EMBL/GenBank/DDBJ whole genome shotgun (WGS) entry which is preliminary data.</text>
</comment>
<dbReference type="PANTHER" id="PTHR45786:SF74">
    <property type="entry name" value="ATP-DEPENDENT DNA HELICASE"/>
    <property type="match status" value="1"/>
</dbReference>
<evidence type="ECO:0000259" key="1">
    <source>
        <dbReference type="Pfam" id="PF14214"/>
    </source>
</evidence>
<dbReference type="InterPro" id="IPR025476">
    <property type="entry name" value="Helitron_helicase-like"/>
</dbReference>
<dbReference type="PANTHER" id="PTHR45786">
    <property type="entry name" value="DNA BINDING PROTEIN-LIKE"/>
    <property type="match status" value="1"/>
</dbReference>
<organism evidence="2 3">
    <name type="scientific">Araneus ventricosus</name>
    <name type="common">Orbweaver spider</name>
    <name type="synonym">Epeira ventricosa</name>
    <dbReference type="NCBI Taxonomy" id="182803"/>
    <lineage>
        <taxon>Eukaryota</taxon>
        <taxon>Metazoa</taxon>
        <taxon>Ecdysozoa</taxon>
        <taxon>Arthropoda</taxon>
        <taxon>Chelicerata</taxon>
        <taxon>Arachnida</taxon>
        <taxon>Araneae</taxon>
        <taxon>Araneomorphae</taxon>
        <taxon>Entelegynae</taxon>
        <taxon>Araneoidea</taxon>
        <taxon>Araneidae</taxon>
        <taxon>Araneus</taxon>
    </lineage>
</organism>
<protein>
    <recommendedName>
        <fullName evidence="1">Helitron helicase-like domain-containing protein</fullName>
    </recommendedName>
</protein>
<evidence type="ECO:0000313" key="2">
    <source>
        <dbReference type="EMBL" id="GBM34659.1"/>
    </source>
</evidence>
<name>A0A4Y2F2B7_ARAVE</name>
<dbReference type="Proteomes" id="UP000499080">
    <property type="component" value="Unassembled WGS sequence"/>
</dbReference>
<accession>A0A4Y2F2B7</accession>
<keyword evidence="3" id="KW-1185">Reference proteome</keyword>
<proteinExistence type="predicted"/>
<dbReference type="OrthoDB" id="7698527at2759"/>